<comment type="subcellular location">
    <subcellularLocation>
        <location evidence="1">Membrane</location>
        <topology evidence="1">Multi-pass membrane protein</topology>
    </subcellularLocation>
</comment>
<evidence type="ECO:0000256" key="2">
    <source>
        <dbReference type="ARBA" id="ARBA00008335"/>
    </source>
</evidence>
<dbReference type="Proteomes" id="UP000422736">
    <property type="component" value="Chromosome 7"/>
</dbReference>
<sequence>MTIDTRPLIYGEEVASTYSSIESNVQSGYGQQSTETHDDDVEEVPLSQIPNLFLIQLSLFSNVFLAGFDGTITASTYQLIGNEFNHVSVASWITTAYLVTSTAFQPLYGSFSDVLGRRKCLFFANVIFAVGCLACAIAPKIYVLVAARALCGIGGGGLVTLSTVINSDLVPPSRRGIFQAFQNLILGFGSIIGAASGGWISTKIGWRWCFLLQVPISLFGTAVGYFYVKNQKEYELTRLSKKSDSFYSVLSEIDILGALLLVVGLTTQLLYITFVSSITVDPGRPTTLSRAPDIIPTIKAKAKA</sequence>
<feature type="domain" description="Major facilitator superfamily (MFS) profile" evidence="7">
    <location>
        <begin position="55"/>
        <end position="304"/>
    </location>
</feature>
<evidence type="ECO:0000256" key="3">
    <source>
        <dbReference type="ARBA" id="ARBA00022692"/>
    </source>
</evidence>
<dbReference type="SUPFAM" id="SSF103473">
    <property type="entry name" value="MFS general substrate transporter"/>
    <property type="match status" value="1"/>
</dbReference>
<keyword evidence="9" id="KW-1185">Reference proteome</keyword>
<evidence type="ECO:0000256" key="6">
    <source>
        <dbReference type="SAM" id="Phobius"/>
    </source>
</evidence>
<evidence type="ECO:0000313" key="8">
    <source>
        <dbReference type="EMBL" id="QGN18442.1"/>
    </source>
</evidence>
<evidence type="ECO:0000256" key="4">
    <source>
        <dbReference type="ARBA" id="ARBA00022989"/>
    </source>
</evidence>
<dbReference type="EMBL" id="CP015061">
    <property type="protein sequence ID" value="QGN18442.1"/>
    <property type="molecule type" value="Genomic_DNA"/>
</dbReference>
<dbReference type="PANTHER" id="PTHR23501">
    <property type="entry name" value="MAJOR FACILITATOR SUPERFAMILY"/>
    <property type="match status" value="1"/>
</dbReference>
<keyword evidence="5 6" id="KW-0472">Membrane</keyword>
<dbReference type="InterPro" id="IPR011701">
    <property type="entry name" value="MFS"/>
</dbReference>
<evidence type="ECO:0000256" key="1">
    <source>
        <dbReference type="ARBA" id="ARBA00004141"/>
    </source>
</evidence>
<dbReference type="Pfam" id="PF07690">
    <property type="entry name" value="MFS_1"/>
    <property type="match status" value="1"/>
</dbReference>
<organism evidence="8 9">
    <name type="scientific">Kluyveromyces marxianus</name>
    <name type="common">Yeast</name>
    <name type="synonym">Candida kefyr</name>
    <dbReference type="NCBI Taxonomy" id="4911"/>
    <lineage>
        <taxon>Eukaryota</taxon>
        <taxon>Fungi</taxon>
        <taxon>Dikarya</taxon>
        <taxon>Ascomycota</taxon>
        <taxon>Saccharomycotina</taxon>
        <taxon>Saccharomycetes</taxon>
        <taxon>Saccharomycetales</taxon>
        <taxon>Saccharomycetaceae</taxon>
        <taxon>Kluyveromyces</taxon>
    </lineage>
</organism>
<feature type="transmembrane region" description="Helical" evidence="6">
    <location>
        <begin position="205"/>
        <end position="228"/>
    </location>
</feature>
<keyword evidence="4 6" id="KW-1133">Transmembrane helix</keyword>
<keyword evidence="3 6" id="KW-0812">Transmembrane</keyword>
<gene>
    <name evidence="8" type="primary">VBA2</name>
    <name evidence="8" type="ORF">FIM1_4771</name>
</gene>
<feature type="transmembrane region" description="Helical" evidence="6">
    <location>
        <begin position="89"/>
        <end position="108"/>
    </location>
</feature>
<dbReference type="InterPro" id="IPR020846">
    <property type="entry name" value="MFS_dom"/>
</dbReference>
<dbReference type="PROSITE" id="PS50850">
    <property type="entry name" value="MFS"/>
    <property type="match status" value="1"/>
</dbReference>
<evidence type="ECO:0000256" key="5">
    <source>
        <dbReference type="ARBA" id="ARBA00023136"/>
    </source>
</evidence>
<reference evidence="8 9" key="1">
    <citation type="submission" date="2016-03" db="EMBL/GenBank/DDBJ databases">
        <title>How can Kluyveromyces marxianus grow so fast - potential evolutionary course in Saccharomyces Complex revealed by comparative genomics.</title>
        <authorList>
            <person name="Mo W."/>
            <person name="Lu W."/>
            <person name="Yang X."/>
            <person name="Qi J."/>
            <person name="Lv H."/>
        </authorList>
    </citation>
    <scope>NUCLEOTIDE SEQUENCE [LARGE SCALE GENOMIC DNA]</scope>
    <source>
        <strain evidence="8 9">FIM1</strain>
    </source>
</reference>
<dbReference type="PANTHER" id="PTHR23501:SF81">
    <property type="entry name" value="VACUOLAR BASIC AMINO ACID TRANSPORTER 2"/>
    <property type="match status" value="1"/>
</dbReference>
<feature type="transmembrane region" description="Helical" evidence="6">
    <location>
        <begin position="177"/>
        <end position="199"/>
    </location>
</feature>
<evidence type="ECO:0000259" key="7">
    <source>
        <dbReference type="PROSITE" id="PS50850"/>
    </source>
</evidence>
<feature type="transmembrane region" description="Helical" evidence="6">
    <location>
        <begin position="120"/>
        <end position="139"/>
    </location>
</feature>
<name>A0ABX6F4Y0_KLUMA</name>
<dbReference type="InterPro" id="IPR036259">
    <property type="entry name" value="MFS_trans_sf"/>
</dbReference>
<accession>A0ABX6F4Y0</accession>
<dbReference type="Gene3D" id="1.20.1250.20">
    <property type="entry name" value="MFS general substrate transporter like domains"/>
    <property type="match status" value="1"/>
</dbReference>
<feature type="transmembrane region" description="Helical" evidence="6">
    <location>
        <begin position="145"/>
        <end position="165"/>
    </location>
</feature>
<feature type="transmembrane region" description="Helical" evidence="6">
    <location>
        <begin position="249"/>
        <end position="274"/>
    </location>
</feature>
<evidence type="ECO:0000313" key="9">
    <source>
        <dbReference type="Proteomes" id="UP000422736"/>
    </source>
</evidence>
<protein>
    <submittedName>
        <fullName evidence="8">Protein VBA2</fullName>
    </submittedName>
</protein>
<comment type="similarity">
    <text evidence="2">Belongs to the major facilitator superfamily.</text>
</comment>
<proteinExistence type="inferred from homology"/>